<evidence type="ECO:0000313" key="2">
    <source>
        <dbReference type="Proteomes" id="UP000051264"/>
    </source>
</evidence>
<accession>A0A0R1RZ61</accession>
<organism evidence="1 2">
    <name type="scientific">Latilactobacillus fuchuensis DSM 14340 = JCM 11249</name>
    <dbReference type="NCBI Taxonomy" id="1423747"/>
    <lineage>
        <taxon>Bacteria</taxon>
        <taxon>Bacillati</taxon>
        <taxon>Bacillota</taxon>
        <taxon>Bacilli</taxon>
        <taxon>Lactobacillales</taxon>
        <taxon>Lactobacillaceae</taxon>
        <taxon>Latilactobacillus</taxon>
    </lineage>
</organism>
<dbReference type="AlphaFoldDB" id="A0A0R1RZ61"/>
<gene>
    <name evidence="1" type="ORF">FC69_GL001756</name>
</gene>
<dbReference type="InterPro" id="IPR032254">
    <property type="entry name" value="DUF4828"/>
</dbReference>
<proteinExistence type="predicted"/>
<reference evidence="1 2" key="1">
    <citation type="journal article" date="2015" name="Genome Announc.">
        <title>Expanding the biotechnology potential of lactobacilli through comparative genomics of 213 strains and associated genera.</title>
        <authorList>
            <person name="Sun Z."/>
            <person name="Harris H.M."/>
            <person name="McCann A."/>
            <person name="Guo C."/>
            <person name="Argimon S."/>
            <person name="Zhang W."/>
            <person name="Yang X."/>
            <person name="Jeffery I.B."/>
            <person name="Cooney J.C."/>
            <person name="Kagawa T.F."/>
            <person name="Liu W."/>
            <person name="Song Y."/>
            <person name="Salvetti E."/>
            <person name="Wrobel A."/>
            <person name="Rasinkangas P."/>
            <person name="Parkhill J."/>
            <person name="Rea M.C."/>
            <person name="O'Sullivan O."/>
            <person name="Ritari J."/>
            <person name="Douillard F.P."/>
            <person name="Paul Ross R."/>
            <person name="Yang R."/>
            <person name="Briner A.E."/>
            <person name="Felis G.E."/>
            <person name="de Vos W.M."/>
            <person name="Barrangou R."/>
            <person name="Klaenhammer T.R."/>
            <person name="Caufield P.W."/>
            <person name="Cui Y."/>
            <person name="Zhang H."/>
            <person name="O'Toole P.W."/>
        </authorList>
    </citation>
    <scope>NUCLEOTIDE SEQUENCE [LARGE SCALE GENOMIC DNA]</scope>
    <source>
        <strain evidence="1 2">DSM 14340</strain>
    </source>
</reference>
<comment type="caution">
    <text evidence="1">The sequence shown here is derived from an EMBL/GenBank/DDBJ whole genome shotgun (WGS) entry which is preliminary data.</text>
</comment>
<evidence type="ECO:0000313" key="1">
    <source>
        <dbReference type="EMBL" id="KRL59317.1"/>
    </source>
</evidence>
<evidence type="ECO:0008006" key="3">
    <source>
        <dbReference type="Google" id="ProtNLM"/>
    </source>
</evidence>
<dbReference type="STRING" id="1423747.FC69_GL001756"/>
<dbReference type="EMBL" id="AZEX01000051">
    <property type="protein sequence ID" value="KRL59317.1"/>
    <property type="molecule type" value="Genomic_DNA"/>
</dbReference>
<dbReference type="PATRIC" id="fig|1423747.3.peg.1785"/>
<dbReference type="eggNOG" id="ENOG5033ARR">
    <property type="taxonomic scope" value="Bacteria"/>
</dbReference>
<dbReference type="Pfam" id="PF16110">
    <property type="entry name" value="DUF4828"/>
    <property type="match status" value="1"/>
</dbReference>
<sequence>MIMRIFRFKKPKELFEQTIHQYQQKVRTAQASKVASFYAGNWSFNDEQTHKTHTLKIMPNLLVQIDNKPLSGNVIQLTEDELIFLDHFGYQLKITCEDQHPVSIYDEAEDTDYPIE</sequence>
<dbReference type="Proteomes" id="UP000051264">
    <property type="component" value="Unassembled WGS sequence"/>
</dbReference>
<name>A0A0R1RZ61_9LACO</name>
<protein>
    <recommendedName>
        <fullName evidence="3">DUF4828 domain-containing protein</fullName>
    </recommendedName>
</protein>